<reference evidence="1" key="1">
    <citation type="submission" date="2021-06" db="EMBL/GenBank/DDBJ databases">
        <authorList>
            <person name="Kallberg Y."/>
            <person name="Tangrot J."/>
            <person name="Rosling A."/>
        </authorList>
    </citation>
    <scope>NUCLEOTIDE SEQUENCE</scope>
    <source>
        <strain evidence="1">IL203A</strain>
    </source>
</reference>
<keyword evidence="2" id="KW-1185">Reference proteome</keyword>
<evidence type="ECO:0000313" key="2">
    <source>
        <dbReference type="Proteomes" id="UP000789702"/>
    </source>
</evidence>
<name>A0ACA9NWJ1_9GLOM</name>
<dbReference type="EMBL" id="CAJVPU010021027">
    <property type="protein sequence ID" value="CAG8679330.1"/>
    <property type="molecule type" value="Genomic_DNA"/>
</dbReference>
<dbReference type="Proteomes" id="UP000789702">
    <property type="component" value="Unassembled WGS sequence"/>
</dbReference>
<feature type="non-terminal residue" evidence="1">
    <location>
        <position position="104"/>
    </location>
</feature>
<protein>
    <submittedName>
        <fullName evidence="1">10146_t:CDS:1</fullName>
    </submittedName>
</protein>
<feature type="non-terminal residue" evidence="1">
    <location>
        <position position="1"/>
    </location>
</feature>
<sequence>AKINDALIKNDAMCLNQDIDVHSNSFEIMSSVLSFSIKSNDFMSKQLVDEDLNQPKINDALINDEMYLNQDINARSNSSEPNAINKSLPMQDDNILKDKRKQAL</sequence>
<organism evidence="1 2">
    <name type="scientific">Dentiscutata heterogama</name>
    <dbReference type="NCBI Taxonomy" id="1316150"/>
    <lineage>
        <taxon>Eukaryota</taxon>
        <taxon>Fungi</taxon>
        <taxon>Fungi incertae sedis</taxon>
        <taxon>Mucoromycota</taxon>
        <taxon>Glomeromycotina</taxon>
        <taxon>Glomeromycetes</taxon>
        <taxon>Diversisporales</taxon>
        <taxon>Gigasporaceae</taxon>
        <taxon>Dentiscutata</taxon>
    </lineage>
</organism>
<gene>
    <name evidence="1" type="ORF">DHETER_LOCUS10564</name>
</gene>
<proteinExistence type="predicted"/>
<evidence type="ECO:0000313" key="1">
    <source>
        <dbReference type="EMBL" id="CAG8679330.1"/>
    </source>
</evidence>
<comment type="caution">
    <text evidence="1">The sequence shown here is derived from an EMBL/GenBank/DDBJ whole genome shotgun (WGS) entry which is preliminary data.</text>
</comment>
<accession>A0ACA9NWJ1</accession>